<feature type="region of interest" description="Disordered" evidence="1">
    <location>
        <begin position="147"/>
        <end position="306"/>
    </location>
</feature>
<feature type="region of interest" description="Disordered" evidence="1">
    <location>
        <begin position="82"/>
        <end position="123"/>
    </location>
</feature>
<feature type="compositionally biased region" description="Basic and acidic residues" evidence="1">
    <location>
        <begin position="239"/>
        <end position="272"/>
    </location>
</feature>
<evidence type="ECO:0000313" key="2">
    <source>
        <dbReference type="EMBL" id="PLW37352.1"/>
    </source>
</evidence>
<evidence type="ECO:0000313" key="3">
    <source>
        <dbReference type="Proteomes" id="UP000235392"/>
    </source>
</evidence>
<evidence type="ECO:0000256" key="1">
    <source>
        <dbReference type="SAM" id="MobiDB-lite"/>
    </source>
</evidence>
<dbReference type="Proteomes" id="UP000235392">
    <property type="component" value="Unassembled WGS sequence"/>
</dbReference>
<feature type="compositionally biased region" description="Polar residues" evidence="1">
    <location>
        <begin position="147"/>
        <end position="164"/>
    </location>
</feature>
<sequence length="306" mass="34563">MVPSGAHEGAIPEGYAVIDTICNTPQPVWISNIVPVPYADHGWFEWQLQPTLSRHLVPTRNPLSPHGGNNVVMQERPFSPASKQLAEGGRAQPNKQPFFKKEPQRIEDSASEGSDQEQDGQPKVWRILRREDHEKNFPTHMQMMSSVESNELNTKNSVTGNPTPTLVPDDPRLKTVVTKEPKNVPREILNDHSEPASHLASLVGEPRGKEKSGDRFQERVSEKTGQEFTDENQFQKSTKSNEKTVQDTTDEKTVQETELLANEKDKFAEPLRKNKKKKRKSRSKLKASSIALDKEGMNEARETEEK</sequence>
<feature type="compositionally biased region" description="Basic and acidic residues" evidence="1">
    <location>
        <begin position="99"/>
        <end position="108"/>
    </location>
</feature>
<feature type="compositionally biased region" description="Basic and acidic residues" evidence="1">
    <location>
        <begin position="292"/>
        <end position="306"/>
    </location>
</feature>
<feature type="compositionally biased region" description="Basic and acidic residues" evidence="1">
    <location>
        <begin position="206"/>
        <end position="225"/>
    </location>
</feature>
<comment type="caution">
    <text evidence="2">The sequence shown here is derived from an EMBL/GenBank/DDBJ whole genome shotgun (WGS) entry which is preliminary data.</text>
</comment>
<accession>A0A2N5UHX6</accession>
<protein>
    <submittedName>
        <fullName evidence="2">Uncharacterized protein</fullName>
    </submittedName>
</protein>
<feature type="compositionally biased region" description="Basic and acidic residues" evidence="1">
    <location>
        <begin position="169"/>
        <end position="195"/>
    </location>
</feature>
<dbReference type="AlphaFoldDB" id="A0A2N5UHX6"/>
<reference evidence="2 3" key="1">
    <citation type="submission" date="2017-11" db="EMBL/GenBank/DDBJ databases">
        <title>De novo assembly and phasing of dikaryotic genomes from two isolates of Puccinia coronata f. sp. avenae, the causal agent of oat crown rust.</title>
        <authorList>
            <person name="Miller M.E."/>
            <person name="Zhang Y."/>
            <person name="Omidvar V."/>
            <person name="Sperschneider J."/>
            <person name="Schwessinger B."/>
            <person name="Raley C."/>
            <person name="Palmer J.M."/>
            <person name="Garnica D."/>
            <person name="Upadhyaya N."/>
            <person name="Rathjen J."/>
            <person name="Taylor J.M."/>
            <person name="Park R.F."/>
            <person name="Dodds P.N."/>
            <person name="Hirsch C.D."/>
            <person name="Kianian S.F."/>
            <person name="Figueroa M."/>
        </authorList>
    </citation>
    <scope>NUCLEOTIDE SEQUENCE [LARGE SCALE GENOMIC DNA]</scope>
    <source>
        <strain evidence="2">12SD80</strain>
    </source>
</reference>
<proteinExistence type="predicted"/>
<gene>
    <name evidence="2" type="ORF">PCASD_09650</name>
</gene>
<name>A0A2N5UHX6_9BASI</name>
<dbReference type="EMBL" id="PGCI01000144">
    <property type="protein sequence ID" value="PLW37352.1"/>
    <property type="molecule type" value="Genomic_DNA"/>
</dbReference>
<feature type="compositionally biased region" description="Basic residues" evidence="1">
    <location>
        <begin position="273"/>
        <end position="285"/>
    </location>
</feature>
<organism evidence="2 3">
    <name type="scientific">Puccinia coronata f. sp. avenae</name>
    <dbReference type="NCBI Taxonomy" id="200324"/>
    <lineage>
        <taxon>Eukaryota</taxon>
        <taxon>Fungi</taxon>
        <taxon>Dikarya</taxon>
        <taxon>Basidiomycota</taxon>
        <taxon>Pucciniomycotina</taxon>
        <taxon>Pucciniomycetes</taxon>
        <taxon>Pucciniales</taxon>
        <taxon>Pucciniaceae</taxon>
        <taxon>Puccinia</taxon>
    </lineage>
</organism>